<evidence type="ECO:0000256" key="5">
    <source>
        <dbReference type="ARBA" id="ARBA00022630"/>
    </source>
</evidence>
<dbReference type="STRING" id="1459.AF332_21705"/>
<dbReference type="InterPro" id="IPR019480">
    <property type="entry name" value="Dihydroorotate_DH_Fe-S-bd"/>
</dbReference>
<evidence type="ECO:0000313" key="20">
    <source>
        <dbReference type="Proteomes" id="UP000037109"/>
    </source>
</evidence>
<comment type="subunit">
    <text evidence="3 15">Heterotetramer of 2 PyrK and 2 PyrD type B subunits.</text>
</comment>
<feature type="domain" description="FAD-binding FR-type" evidence="18">
    <location>
        <begin position="2"/>
        <end position="102"/>
    </location>
</feature>
<evidence type="ECO:0000256" key="3">
    <source>
        <dbReference type="ARBA" id="ARBA00011669"/>
    </source>
</evidence>
<dbReference type="InterPro" id="IPR012165">
    <property type="entry name" value="Cyt_c3_hydrogenase_gsu"/>
</dbReference>
<dbReference type="AlphaFoldDB" id="A0A0M0GI88"/>
<keyword evidence="8 15" id="KW-0274">FAD</keyword>
<name>A0A0M0GI88_SPOGL</name>
<dbReference type="CDD" id="cd06218">
    <property type="entry name" value="DHOD_e_trans"/>
    <property type="match status" value="1"/>
</dbReference>
<comment type="function">
    <text evidence="15">Responsible for channeling the electrons from the oxidation of dihydroorotate from the FMN redox center in the PyrD type B subunit to the ultimate electron acceptor NAD(+).</text>
</comment>
<reference evidence="20" key="1">
    <citation type="submission" date="2015-07" db="EMBL/GenBank/DDBJ databases">
        <title>Fjat-10036 dsm4.</title>
        <authorList>
            <person name="Liu B."/>
            <person name="Wang J."/>
            <person name="Zhu Y."/>
            <person name="Liu G."/>
            <person name="Chen Q."/>
            <person name="Chen Z."/>
            <person name="Lan J."/>
            <person name="Che J."/>
            <person name="Ge C."/>
            <person name="Shi H."/>
            <person name="Pan Z."/>
            <person name="Liu X."/>
        </authorList>
    </citation>
    <scope>NUCLEOTIDE SEQUENCE [LARGE SCALE GENOMIC DNA]</scope>
    <source>
        <strain evidence="20">DSM 4</strain>
    </source>
</reference>
<evidence type="ECO:0000256" key="1">
    <source>
        <dbReference type="ARBA" id="ARBA00004715"/>
    </source>
</evidence>
<dbReference type="NCBIfam" id="NF000797">
    <property type="entry name" value="PRK00054.1-2"/>
    <property type="match status" value="1"/>
</dbReference>
<dbReference type="InterPro" id="IPR023455">
    <property type="entry name" value="Dihydroorotate_DHASE_ETsu"/>
</dbReference>
<keyword evidence="7 15" id="KW-0479">Metal-binding</keyword>
<dbReference type="GO" id="GO:0050660">
    <property type="term" value="F:flavin adenine dinucleotide binding"/>
    <property type="evidence" value="ECO:0007669"/>
    <property type="project" value="InterPro"/>
</dbReference>
<dbReference type="Gene3D" id="2.40.30.10">
    <property type="entry name" value="Translation factors"/>
    <property type="match status" value="1"/>
</dbReference>
<comment type="cofactor">
    <cofactor evidence="17">
        <name>[2Fe-2S] cluster</name>
        <dbReference type="ChEBI" id="CHEBI:190135"/>
    </cofactor>
    <text evidence="17">Binds 1 [2Fe-2S] cluster per subunit.</text>
</comment>
<dbReference type="HAMAP" id="MF_01211">
    <property type="entry name" value="DHODB_Fe_S_bind"/>
    <property type="match status" value="1"/>
</dbReference>
<evidence type="ECO:0000256" key="16">
    <source>
        <dbReference type="PIRSR" id="PIRSR006816-1"/>
    </source>
</evidence>
<comment type="cofactor">
    <cofactor evidence="15 16">
        <name>FAD</name>
        <dbReference type="ChEBI" id="CHEBI:57692"/>
    </cofactor>
    <text evidence="15 16">Binds 1 FAD per subunit.</text>
</comment>
<feature type="binding site" evidence="15 17">
    <location>
        <position position="221"/>
    </location>
    <ligand>
        <name>[2Fe-2S] cluster</name>
        <dbReference type="ChEBI" id="CHEBI:190135"/>
    </ligand>
</feature>
<dbReference type="InterPro" id="IPR050353">
    <property type="entry name" value="PyrK_electron_transfer"/>
</dbReference>
<dbReference type="PRINTS" id="PR00409">
    <property type="entry name" value="PHDIOXRDTASE"/>
</dbReference>
<proteinExistence type="inferred from homology"/>
<keyword evidence="20" id="KW-1185">Reference proteome</keyword>
<evidence type="ECO:0000256" key="7">
    <source>
        <dbReference type="ARBA" id="ARBA00022723"/>
    </source>
</evidence>
<dbReference type="PANTHER" id="PTHR43513">
    <property type="entry name" value="DIHYDROOROTATE DEHYDROGENASE B (NAD(+)), ELECTRON TRANSFER SUBUNIT"/>
    <property type="match status" value="1"/>
</dbReference>
<dbReference type="GO" id="GO:0044205">
    <property type="term" value="P:'de novo' UMP biosynthetic process"/>
    <property type="evidence" value="ECO:0007669"/>
    <property type="project" value="UniProtKB-UniRule"/>
</dbReference>
<dbReference type="UniPathway" id="UPA00070">
    <property type="reaction ID" value="UER00945"/>
</dbReference>
<evidence type="ECO:0000256" key="2">
    <source>
        <dbReference type="ARBA" id="ARBA00006422"/>
    </source>
</evidence>
<organism evidence="19 20">
    <name type="scientific">Sporosarcina globispora</name>
    <name type="common">Bacillus globisporus</name>
    <dbReference type="NCBI Taxonomy" id="1459"/>
    <lineage>
        <taxon>Bacteria</taxon>
        <taxon>Bacillati</taxon>
        <taxon>Bacillota</taxon>
        <taxon>Bacilli</taxon>
        <taxon>Bacillales</taxon>
        <taxon>Caryophanaceae</taxon>
        <taxon>Sporosarcina</taxon>
    </lineage>
</organism>
<dbReference type="Gene3D" id="3.40.50.80">
    <property type="entry name" value="Nucleotide-binding domain of ferredoxin-NADP reductase (FNR) module"/>
    <property type="match status" value="1"/>
</dbReference>
<evidence type="ECO:0000256" key="8">
    <source>
        <dbReference type="ARBA" id="ARBA00022827"/>
    </source>
</evidence>
<dbReference type="InterPro" id="IPR017938">
    <property type="entry name" value="Riboflavin_synthase-like_b-brl"/>
</dbReference>
<evidence type="ECO:0000256" key="11">
    <source>
        <dbReference type="ARBA" id="ARBA00023004"/>
    </source>
</evidence>
<dbReference type="GO" id="GO:0009055">
    <property type="term" value="F:electron transfer activity"/>
    <property type="evidence" value="ECO:0007669"/>
    <property type="project" value="UniProtKB-UniRule"/>
</dbReference>
<dbReference type="Proteomes" id="UP000037109">
    <property type="component" value="Unassembled WGS sequence"/>
</dbReference>
<comment type="pathway">
    <text evidence="1 15">Pyrimidine metabolism; UMP biosynthesis via de novo pathway; orotate from (S)-dihydroorotate (NAD(+) route): step 1/1.</text>
</comment>
<feature type="binding site" evidence="15 17">
    <location>
        <position position="229"/>
    </location>
    <ligand>
        <name>[2Fe-2S] cluster</name>
        <dbReference type="ChEBI" id="CHEBI:190135"/>
    </ligand>
</feature>
<comment type="caution">
    <text evidence="19">The sequence shown here is derived from an EMBL/GenBank/DDBJ whole genome shotgun (WGS) entry which is preliminary data.</text>
</comment>
<comment type="similarity">
    <text evidence="2 15">Belongs to the PyrK family.</text>
</comment>
<dbReference type="PROSITE" id="PS51384">
    <property type="entry name" value="FAD_FR"/>
    <property type="match status" value="1"/>
</dbReference>
<dbReference type="EMBL" id="LGUF01000007">
    <property type="protein sequence ID" value="KON89156.1"/>
    <property type="molecule type" value="Genomic_DNA"/>
</dbReference>
<dbReference type="FunFam" id="3.40.50.80:FF:000017">
    <property type="entry name" value="Dihydroorotate dehydrogenase B (NAD(+)), electron transfer subunit"/>
    <property type="match status" value="1"/>
</dbReference>
<dbReference type="OrthoDB" id="9778346at2"/>
<evidence type="ECO:0000256" key="4">
    <source>
        <dbReference type="ARBA" id="ARBA00022448"/>
    </source>
</evidence>
<dbReference type="PANTHER" id="PTHR43513:SF3">
    <property type="entry name" value="DIHYDROOROTATE DEHYDROGENASE B (NAD(+)), ELECTRON TRANSFER SUBUNIT-RELATED"/>
    <property type="match status" value="1"/>
</dbReference>
<accession>A0A0M0GI88</accession>
<feature type="binding site" evidence="15 16">
    <location>
        <begin position="53"/>
        <end position="56"/>
    </location>
    <ligand>
        <name>FAD</name>
        <dbReference type="ChEBI" id="CHEBI:57692"/>
    </ligand>
</feature>
<evidence type="ECO:0000259" key="18">
    <source>
        <dbReference type="PROSITE" id="PS51384"/>
    </source>
</evidence>
<dbReference type="InterPro" id="IPR017927">
    <property type="entry name" value="FAD-bd_FR_type"/>
</dbReference>
<sequence length="259" mass="28283">MIRQEQCTVISQIKLAENIYELTLQGELVHEMKDPGQFVHLKISEGYDPMLRRPISIAEILPDQSQFKMIYRAEGRGTAMLSKKSPGDYVDVLGPLGNGFPITEAFGGETAMLVGGGIGVPPLYELSKQLESRGVKVIHVLGFQSASAVFYEEKFAQLGETYIATADGSVGTKGFVTDVIERIGFDFDILYSCGPTPMLKALETRYPHKNVYLSLEERMGCGIGACFACVCHTGDDPDGYSYKKVCSDGPVFKAGEVVL</sequence>
<dbReference type="FunFam" id="2.10.240.10:FF:000001">
    <property type="entry name" value="Dihydroorotate dehydrogenase B (NAD(+)), electron transfer subunit"/>
    <property type="match status" value="1"/>
</dbReference>
<evidence type="ECO:0000313" key="19">
    <source>
        <dbReference type="EMBL" id="KON89156.1"/>
    </source>
</evidence>
<comment type="cofactor">
    <cofactor evidence="15">
        <name>[2Fe-2S] cluster</name>
        <dbReference type="ChEBI" id="CHEBI:190135"/>
    </cofactor>
    <text evidence="15">Binds 1 [2Fe-2S] cluster per subunit.</text>
</comment>
<feature type="binding site" evidence="15 16">
    <location>
        <begin position="77"/>
        <end position="78"/>
    </location>
    <ligand>
        <name>FAD</name>
        <dbReference type="ChEBI" id="CHEBI:57692"/>
    </ligand>
</feature>
<keyword evidence="5 15" id="KW-0285">Flavoprotein</keyword>
<dbReference type="InterPro" id="IPR037117">
    <property type="entry name" value="Dihydroorotate_DH_ele_sf"/>
</dbReference>
<keyword evidence="10 15" id="KW-0249">Electron transport</keyword>
<keyword evidence="9 15" id="KW-0665">Pyrimidine biosynthesis</keyword>
<dbReference type="PATRIC" id="fig|1459.3.peg.4786"/>
<feature type="binding site" evidence="15 17">
    <location>
        <position position="246"/>
    </location>
    <ligand>
        <name>[2Fe-2S] cluster</name>
        <dbReference type="ChEBI" id="CHEBI:190135"/>
    </ligand>
</feature>
<keyword evidence="11 15" id="KW-0408">Iron</keyword>
<evidence type="ECO:0000256" key="9">
    <source>
        <dbReference type="ARBA" id="ARBA00022975"/>
    </source>
</evidence>
<dbReference type="GO" id="GO:0051537">
    <property type="term" value="F:2 iron, 2 sulfur cluster binding"/>
    <property type="evidence" value="ECO:0007669"/>
    <property type="project" value="UniProtKB-KW"/>
</dbReference>
<keyword evidence="6 15" id="KW-0001">2Fe-2S</keyword>
<dbReference type="InterPro" id="IPR039261">
    <property type="entry name" value="FNR_nucleotide-bd"/>
</dbReference>
<dbReference type="GO" id="GO:0046872">
    <property type="term" value="F:metal ion binding"/>
    <property type="evidence" value="ECO:0007669"/>
    <property type="project" value="UniProtKB-KW"/>
</dbReference>
<protein>
    <recommendedName>
        <fullName evidence="13 15">Dihydroorotate dehydrogenase B (NAD(+)), electron transfer subunit</fullName>
    </recommendedName>
    <alternativeName>
        <fullName evidence="14 15">Dihydroorotate oxidase B, electron transfer subunit</fullName>
    </alternativeName>
</protein>
<feature type="binding site" evidence="15 17">
    <location>
        <position position="226"/>
    </location>
    <ligand>
        <name>[2Fe-2S] cluster</name>
        <dbReference type="ChEBI" id="CHEBI:190135"/>
    </ligand>
</feature>
<evidence type="ECO:0000256" key="17">
    <source>
        <dbReference type="PIRSR" id="PIRSR006816-2"/>
    </source>
</evidence>
<dbReference type="Pfam" id="PF10418">
    <property type="entry name" value="DHODB_Fe-S_bind"/>
    <property type="match status" value="1"/>
</dbReference>
<evidence type="ECO:0000256" key="15">
    <source>
        <dbReference type="HAMAP-Rule" id="MF_01211"/>
    </source>
</evidence>
<evidence type="ECO:0000256" key="6">
    <source>
        <dbReference type="ARBA" id="ARBA00022714"/>
    </source>
</evidence>
<dbReference type="NCBIfam" id="NF000799">
    <property type="entry name" value="PRK00054.1-4"/>
    <property type="match status" value="1"/>
</dbReference>
<keyword evidence="4 15" id="KW-0813">Transport</keyword>
<evidence type="ECO:0000256" key="12">
    <source>
        <dbReference type="ARBA" id="ARBA00023014"/>
    </source>
</evidence>
<dbReference type="GO" id="GO:0016491">
    <property type="term" value="F:oxidoreductase activity"/>
    <property type="evidence" value="ECO:0007669"/>
    <property type="project" value="InterPro"/>
</dbReference>
<keyword evidence="12 15" id="KW-0411">Iron-sulfur</keyword>
<evidence type="ECO:0000256" key="14">
    <source>
        <dbReference type="ARBA" id="ARBA00082223"/>
    </source>
</evidence>
<feature type="binding site" evidence="15 16">
    <location>
        <begin position="70"/>
        <end position="72"/>
    </location>
    <ligand>
        <name>FAD</name>
        <dbReference type="ChEBI" id="CHEBI:57692"/>
    </ligand>
</feature>
<evidence type="ECO:0000256" key="13">
    <source>
        <dbReference type="ARBA" id="ARBA00069792"/>
    </source>
</evidence>
<evidence type="ECO:0000256" key="10">
    <source>
        <dbReference type="ARBA" id="ARBA00022982"/>
    </source>
</evidence>
<dbReference type="Gene3D" id="2.10.240.10">
    <property type="entry name" value="Dihydroorotate dehydrogenase, electron transfer subunit"/>
    <property type="match status" value="1"/>
</dbReference>
<gene>
    <name evidence="15" type="primary">pyrK</name>
    <name evidence="19" type="ORF">AF332_21705</name>
</gene>
<dbReference type="PIRSF" id="PIRSF006816">
    <property type="entry name" value="Cyc3_hyd_g"/>
    <property type="match status" value="1"/>
</dbReference>
<dbReference type="SUPFAM" id="SSF52343">
    <property type="entry name" value="Ferredoxin reductase-like, C-terminal NADP-linked domain"/>
    <property type="match status" value="1"/>
</dbReference>
<dbReference type="SUPFAM" id="SSF63380">
    <property type="entry name" value="Riboflavin synthase domain-like"/>
    <property type="match status" value="1"/>
</dbReference>